<organism evidence="1">
    <name type="scientific">Oryza glumipatula</name>
    <dbReference type="NCBI Taxonomy" id="40148"/>
    <lineage>
        <taxon>Eukaryota</taxon>
        <taxon>Viridiplantae</taxon>
        <taxon>Streptophyta</taxon>
        <taxon>Embryophyta</taxon>
        <taxon>Tracheophyta</taxon>
        <taxon>Spermatophyta</taxon>
        <taxon>Magnoliopsida</taxon>
        <taxon>Liliopsida</taxon>
        <taxon>Poales</taxon>
        <taxon>Poaceae</taxon>
        <taxon>BOP clade</taxon>
        <taxon>Oryzoideae</taxon>
        <taxon>Oryzeae</taxon>
        <taxon>Oryzinae</taxon>
        <taxon>Oryza</taxon>
    </lineage>
</organism>
<name>A0A0E0BS39_9ORYZ</name>
<dbReference type="Proteomes" id="UP000026961">
    <property type="component" value="Chromosome 12"/>
</dbReference>
<dbReference type="HOGENOM" id="CLU_2593672_0_0_1"/>
<sequence length="80" mass="9420">MAIRKLMYENIQTIHKTKEAISNHCLYLQFWIAIGFGKSPVHRDNIDLAKTVGSWSEIHYKHSQCKSYAMLEALSWSYWT</sequence>
<dbReference type="AlphaFoldDB" id="A0A0E0BS39"/>
<accession>A0A0E0BS39</accession>
<keyword evidence="2" id="KW-1185">Reference proteome</keyword>
<reference evidence="1" key="1">
    <citation type="submission" date="2015-04" db="UniProtKB">
        <authorList>
            <consortium name="EnsemblPlants"/>
        </authorList>
    </citation>
    <scope>IDENTIFICATION</scope>
</reference>
<protein>
    <submittedName>
        <fullName evidence="1">Uncharacterized protein</fullName>
    </submittedName>
</protein>
<dbReference type="Gramene" id="OGLUM12G11760.1">
    <property type="protein sequence ID" value="OGLUM12G11760.1"/>
    <property type="gene ID" value="OGLUM12G11760"/>
</dbReference>
<reference evidence="1" key="2">
    <citation type="submission" date="2018-05" db="EMBL/GenBank/DDBJ databases">
        <title>OgluRS3 (Oryza glumaepatula Reference Sequence Version 3).</title>
        <authorList>
            <person name="Zhang J."/>
            <person name="Kudrna D."/>
            <person name="Lee S."/>
            <person name="Talag J."/>
            <person name="Welchert J."/>
            <person name="Wing R.A."/>
        </authorList>
    </citation>
    <scope>NUCLEOTIDE SEQUENCE [LARGE SCALE GENOMIC DNA]</scope>
</reference>
<dbReference type="EnsemblPlants" id="OGLUM12G11760.1">
    <property type="protein sequence ID" value="OGLUM12G11760.1"/>
    <property type="gene ID" value="OGLUM12G11760"/>
</dbReference>
<evidence type="ECO:0000313" key="1">
    <source>
        <dbReference type="EnsemblPlants" id="OGLUM12G11760.1"/>
    </source>
</evidence>
<proteinExistence type="predicted"/>
<evidence type="ECO:0000313" key="2">
    <source>
        <dbReference type="Proteomes" id="UP000026961"/>
    </source>
</evidence>